<name>A0A1F5UPX8_FRAXR</name>
<feature type="transmembrane region" description="Helical" evidence="6">
    <location>
        <begin position="277"/>
        <end position="300"/>
    </location>
</feature>
<dbReference type="GO" id="GO:0005886">
    <property type="term" value="C:plasma membrane"/>
    <property type="evidence" value="ECO:0007669"/>
    <property type="project" value="UniProtKB-SubCell"/>
</dbReference>
<comment type="subcellular location">
    <subcellularLocation>
        <location evidence="1">Cell membrane</location>
        <topology evidence="1">Multi-pass membrane protein</topology>
    </subcellularLocation>
</comment>
<reference evidence="7 8" key="1">
    <citation type="journal article" date="2016" name="Nat. Commun.">
        <title>Thousands of microbial genomes shed light on interconnected biogeochemical processes in an aquifer system.</title>
        <authorList>
            <person name="Anantharaman K."/>
            <person name="Brown C.T."/>
            <person name="Hug L.A."/>
            <person name="Sharon I."/>
            <person name="Castelle C.J."/>
            <person name="Probst A.J."/>
            <person name="Thomas B.C."/>
            <person name="Singh A."/>
            <person name="Wilkins M.J."/>
            <person name="Karaoz U."/>
            <person name="Brodie E.L."/>
            <person name="Williams K.H."/>
            <person name="Hubbard S.S."/>
            <person name="Banfield J.F."/>
        </authorList>
    </citation>
    <scope>NUCLEOTIDE SEQUENCE [LARGE SCALE GENOMIC DNA]</scope>
    <source>
        <strain evidence="8">RBG_16_55_9</strain>
    </source>
</reference>
<dbReference type="Proteomes" id="UP000179157">
    <property type="component" value="Unassembled WGS sequence"/>
</dbReference>
<gene>
    <name evidence="7" type="ORF">A2Z21_05575</name>
</gene>
<feature type="transmembrane region" description="Helical" evidence="6">
    <location>
        <begin position="109"/>
        <end position="129"/>
    </location>
</feature>
<feature type="transmembrane region" description="Helical" evidence="6">
    <location>
        <begin position="237"/>
        <end position="257"/>
    </location>
</feature>
<feature type="transmembrane region" description="Helical" evidence="6">
    <location>
        <begin position="321"/>
        <end position="341"/>
    </location>
</feature>
<protein>
    <submittedName>
        <fullName evidence="7">Polysaccharide biosynthesis protein</fullName>
    </submittedName>
</protein>
<evidence type="ECO:0000256" key="1">
    <source>
        <dbReference type="ARBA" id="ARBA00004651"/>
    </source>
</evidence>
<feature type="transmembrane region" description="Helical" evidence="6">
    <location>
        <begin position="21"/>
        <end position="44"/>
    </location>
</feature>
<dbReference type="AlphaFoldDB" id="A0A1F5UPX8"/>
<proteinExistence type="predicted"/>
<evidence type="ECO:0000256" key="5">
    <source>
        <dbReference type="ARBA" id="ARBA00023136"/>
    </source>
</evidence>
<keyword evidence="2" id="KW-1003">Cell membrane</keyword>
<feature type="transmembrane region" description="Helical" evidence="6">
    <location>
        <begin position="412"/>
        <end position="431"/>
    </location>
</feature>
<comment type="caution">
    <text evidence="7">The sequence shown here is derived from an EMBL/GenBank/DDBJ whole genome shotgun (WGS) entry which is preliminary data.</text>
</comment>
<evidence type="ECO:0000313" key="7">
    <source>
        <dbReference type="EMBL" id="OGF53202.1"/>
    </source>
</evidence>
<organism evidence="7 8">
    <name type="scientific">Fraserbacteria sp. (strain RBG_16_55_9)</name>
    <dbReference type="NCBI Taxonomy" id="1817864"/>
    <lineage>
        <taxon>Bacteria</taxon>
        <taxon>Candidatus Fraseribacteriota</taxon>
    </lineage>
</organism>
<evidence type="ECO:0000256" key="4">
    <source>
        <dbReference type="ARBA" id="ARBA00022989"/>
    </source>
</evidence>
<dbReference type="PANTHER" id="PTHR30250">
    <property type="entry name" value="PST FAMILY PREDICTED COLANIC ACID TRANSPORTER"/>
    <property type="match status" value="1"/>
</dbReference>
<feature type="non-terminal residue" evidence="7">
    <location>
        <position position="438"/>
    </location>
</feature>
<feature type="transmembrane region" description="Helical" evidence="6">
    <location>
        <begin position="173"/>
        <end position="192"/>
    </location>
</feature>
<dbReference type="EMBL" id="MFGX01000111">
    <property type="protein sequence ID" value="OGF53202.1"/>
    <property type="molecule type" value="Genomic_DNA"/>
</dbReference>
<keyword evidence="3 6" id="KW-0812">Transmembrane</keyword>
<keyword evidence="4 6" id="KW-1133">Transmembrane helix</keyword>
<feature type="transmembrane region" description="Helical" evidence="6">
    <location>
        <begin position="387"/>
        <end position="406"/>
    </location>
</feature>
<dbReference type="STRING" id="1817864.A2Z21_05575"/>
<dbReference type="InterPro" id="IPR050833">
    <property type="entry name" value="Poly_Biosynth_Transport"/>
</dbReference>
<evidence type="ECO:0000313" key="8">
    <source>
        <dbReference type="Proteomes" id="UP000179157"/>
    </source>
</evidence>
<feature type="transmembrane region" description="Helical" evidence="6">
    <location>
        <begin position="198"/>
        <end position="217"/>
    </location>
</feature>
<dbReference type="CDD" id="cd13128">
    <property type="entry name" value="MATE_Wzx_like"/>
    <property type="match status" value="1"/>
</dbReference>
<feature type="transmembrane region" description="Helical" evidence="6">
    <location>
        <begin position="353"/>
        <end position="375"/>
    </location>
</feature>
<sequence length="438" mass="47793">MRALTQALRRLIHSQKQGEMFSAIARGAGISFAIRVLGFGLGYVVQVLLARWMGVAEYGTYAYVFAWATFLTIPAGLGLPTAVLRFIPEYKTKGDWARLRGVIRRSGQLTLFASLGLSSLGTILGLGVFQGSPYSTPFLFGIWMLPLLALSDLQSEMSRALHRMTLSLGPPMILQRLLMIGGAAALLFAGYSLTSLPVIGMTMVTFLITLIVQRWLFYESLPRRVHQAVPVYETREWVRVALPLLIVAGFQVALHRIDILMIGALMGPEDVGIYNVAARTAMFVNFVLMATNAIAAPMFASVYAQKNREGLQRLTSIVAHMSFWPSLASASFLIVFAQPLLGLFGQEFIAGRWVMITLVLGQLVSVGAGSVGYLLNMTGHQNQSAVAHAWCVLVNIVLNAIGIPLWGMMGAALATASTVALRNIWLYFLVVKNLGVRP</sequence>
<accession>A0A1F5UPX8</accession>
<feature type="transmembrane region" description="Helical" evidence="6">
    <location>
        <begin position="135"/>
        <end position="153"/>
    </location>
</feature>
<evidence type="ECO:0000256" key="6">
    <source>
        <dbReference type="SAM" id="Phobius"/>
    </source>
</evidence>
<dbReference type="PANTHER" id="PTHR30250:SF11">
    <property type="entry name" value="O-ANTIGEN TRANSPORTER-RELATED"/>
    <property type="match status" value="1"/>
</dbReference>
<feature type="transmembrane region" description="Helical" evidence="6">
    <location>
        <begin position="64"/>
        <end position="88"/>
    </location>
</feature>
<dbReference type="InterPro" id="IPR002797">
    <property type="entry name" value="Polysacc_synth"/>
</dbReference>
<dbReference type="Pfam" id="PF01943">
    <property type="entry name" value="Polysacc_synt"/>
    <property type="match status" value="1"/>
</dbReference>
<keyword evidence="5 6" id="KW-0472">Membrane</keyword>
<evidence type="ECO:0000256" key="2">
    <source>
        <dbReference type="ARBA" id="ARBA00022475"/>
    </source>
</evidence>
<evidence type="ECO:0000256" key="3">
    <source>
        <dbReference type="ARBA" id="ARBA00022692"/>
    </source>
</evidence>